<keyword evidence="2" id="KW-1185">Reference proteome</keyword>
<feature type="non-terminal residue" evidence="1">
    <location>
        <position position="1"/>
    </location>
</feature>
<dbReference type="EMBL" id="CAIIXF020000012">
    <property type="protein sequence ID" value="CAH1801252.1"/>
    <property type="molecule type" value="Genomic_DNA"/>
</dbReference>
<name>A0A8S4Q373_OWEFU</name>
<reference evidence="1" key="1">
    <citation type="submission" date="2022-03" db="EMBL/GenBank/DDBJ databases">
        <authorList>
            <person name="Martin C."/>
        </authorList>
    </citation>
    <scope>NUCLEOTIDE SEQUENCE</scope>
</reference>
<feature type="non-terminal residue" evidence="1">
    <location>
        <position position="124"/>
    </location>
</feature>
<protein>
    <recommendedName>
        <fullName evidence="3">SUEL-type lectin domain-containing protein</fullName>
    </recommendedName>
</protein>
<sequence length="124" mass="13621">TTLQSGTIRIHSTATPTPGIPTTPPVLRYTSTCELSRKNVPLAIYMKCPTHMMVQVDSAFIHAIDTVPCVTRNKQCTFDILIIANETCASKKVCRVETGPISKKNKGLCCRDLTCHSVTYHCVP</sequence>
<gene>
    <name evidence="1" type="ORF">OFUS_LOCUS25061</name>
</gene>
<evidence type="ECO:0000313" key="1">
    <source>
        <dbReference type="EMBL" id="CAH1801252.1"/>
    </source>
</evidence>
<accession>A0A8S4Q373</accession>
<proteinExistence type="predicted"/>
<dbReference type="AlphaFoldDB" id="A0A8S4Q373"/>
<evidence type="ECO:0000313" key="2">
    <source>
        <dbReference type="Proteomes" id="UP000749559"/>
    </source>
</evidence>
<evidence type="ECO:0008006" key="3">
    <source>
        <dbReference type="Google" id="ProtNLM"/>
    </source>
</evidence>
<comment type="caution">
    <text evidence="1">The sequence shown here is derived from an EMBL/GenBank/DDBJ whole genome shotgun (WGS) entry which is preliminary data.</text>
</comment>
<organism evidence="1 2">
    <name type="scientific">Owenia fusiformis</name>
    <name type="common">Polychaete worm</name>
    <dbReference type="NCBI Taxonomy" id="6347"/>
    <lineage>
        <taxon>Eukaryota</taxon>
        <taxon>Metazoa</taxon>
        <taxon>Spiralia</taxon>
        <taxon>Lophotrochozoa</taxon>
        <taxon>Annelida</taxon>
        <taxon>Polychaeta</taxon>
        <taxon>Sedentaria</taxon>
        <taxon>Canalipalpata</taxon>
        <taxon>Sabellida</taxon>
        <taxon>Oweniida</taxon>
        <taxon>Oweniidae</taxon>
        <taxon>Owenia</taxon>
    </lineage>
</organism>
<dbReference type="Proteomes" id="UP000749559">
    <property type="component" value="Unassembled WGS sequence"/>
</dbReference>